<evidence type="ECO:0000313" key="1">
    <source>
        <dbReference type="EMBL" id="MBP2398922.1"/>
    </source>
</evidence>
<name>A0ABS4XRL7_GLUPR</name>
<evidence type="ECO:0000313" key="2">
    <source>
        <dbReference type="Proteomes" id="UP001195422"/>
    </source>
</evidence>
<evidence type="ECO:0008006" key="3">
    <source>
        <dbReference type="Google" id="ProtNLM"/>
    </source>
</evidence>
<comment type="caution">
    <text evidence="1">The sequence shown here is derived from an EMBL/GenBank/DDBJ whole genome shotgun (WGS) entry which is preliminary data.</text>
</comment>
<proteinExistence type="predicted"/>
<dbReference type="RefSeq" id="WP_188947687.1">
    <property type="nucleotide sequence ID" value="NZ_BMPH01000003.1"/>
</dbReference>
<accession>A0ABS4XRL7</accession>
<sequence length="221" mass="23952">MLTINFWKGALERAVKSFFQTFVAVVTAALGAEAIGVSAGLLDVSWLDALSIAGLTTVLSLATSLGNADFTAGRGAIPNVGEVTLVHDVRMDETGKVQVNTSAEDDEPTAQPTYNIQVPEGMDFKTAAEKLRAEKYFPRSIKDKPDMRRFVSFTTDPDLTGEVDIYVNGEKIGVAPIFNQRVLYKLPELPAGDNKVSAVHPERGVLYTFTFDSEPGKHVAE</sequence>
<dbReference type="InterPro" id="IPR020109">
    <property type="entry name" value="Holin_r1t"/>
</dbReference>
<dbReference type="EMBL" id="JAGIOJ010000001">
    <property type="protein sequence ID" value="MBP2398922.1"/>
    <property type="molecule type" value="Genomic_DNA"/>
</dbReference>
<protein>
    <recommendedName>
        <fullName evidence="3">Holin</fullName>
    </recommendedName>
</protein>
<keyword evidence="2" id="KW-1185">Reference proteome</keyword>
<gene>
    <name evidence="1" type="ORF">JOF39_002003</name>
</gene>
<dbReference type="Proteomes" id="UP001195422">
    <property type="component" value="Unassembled WGS sequence"/>
</dbReference>
<reference evidence="1 2" key="1">
    <citation type="submission" date="2021-03" db="EMBL/GenBank/DDBJ databases">
        <title>Sequencing the genomes of 1000 actinobacteria strains.</title>
        <authorList>
            <person name="Klenk H.-P."/>
        </authorList>
    </citation>
    <scope>NUCLEOTIDE SEQUENCE [LARGE SCALE GENOMIC DNA]</scope>
    <source>
        <strain evidence="1 2">DSM 20168</strain>
    </source>
</reference>
<dbReference type="Pfam" id="PF16945">
    <property type="entry name" value="Phage_r1t_holin"/>
    <property type="match status" value="1"/>
</dbReference>
<organism evidence="1 2">
    <name type="scientific">Glutamicibacter protophormiae</name>
    <name type="common">Brevibacterium protophormiae</name>
    <dbReference type="NCBI Taxonomy" id="37930"/>
    <lineage>
        <taxon>Bacteria</taxon>
        <taxon>Bacillati</taxon>
        <taxon>Actinomycetota</taxon>
        <taxon>Actinomycetes</taxon>
        <taxon>Micrococcales</taxon>
        <taxon>Micrococcaceae</taxon>
        <taxon>Glutamicibacter</taxon>
    </lineage>
</organism>